<evidence type="ECO:0000313" key="8">
    <source>
        <dbReference type="Proteomes" id="UP001338125"/>
    </source>
</evidence>
<keyword evidence="3 5" id="KW-1133">Transmembrane helix</keyword>
<sequence length="155" mass="16368">MAFGIITIVHAILAVFVIIELGLMADVVDSTTGFWGTNTPSSYAFMLFNSVWSLLILVYLAVTPLFLAKFYHNLAALAILVITTIFWFAGSIAMAANFGAPDCHGFSVCQTAQAAIAFGFFIWAIFTGLTVLEGLSASRGGSANADKTAPTASTV</sequence>
<feature type="domain" description="MARVEL" evidence="6">
    <location>
        <begin position="8"/>
        <end position="132"/>
    </location>
</feature>
<comment type="caution">
    <text evidence="7">The sequence shown here is derived from an EMBL/GenBank/DDBJ whole genome shotgun (WGS) entry which is preliminary data.</text>
</comment>
<evidence type="ECO:0000313" key="7">
    <source>
        <dbReference type="EMBL" id="KAK5993012.1"/>
    </source>
</evidence>
<evidence type="ECO:0000256" key="1">
    <source>
        <dbReference type="ARBA" id="ARBA00004141"/>
    </source>
</evidence>
<comment type="subcellular location">
    <subcellularLocation>
        <location evidence="1">Membrane</location>
        <topology evidence="1">Multi-pass membrane protein</topology>
    </subcellularLocation>
</comment>
<accession>A0ABR0SLJ7</accession>
<feature type="transmembrane region" description="Helical" evidence="5">
    <location>
        <begin position="45"/>
        <end position="67"/>
    </location>
</feature>
<keyword evidence="4 5" id="KW-0472">Membrane</keyword>
<dbReference type="InterPro" id="IPR008253">
    <property type="entry name" value="Marvel"/>
</dbReference>
<evidence type="ECO:0000256" key="3">
    <source>
        <dbReference type="ARBA" id="ARBA00022989"/>
    </source>
</evidence>
<reference evidence="7 8" key="1">
    <citation type="submission" date="2024-01" db="EMBL/GenBank/DDBJ databases">
        <title>Complete genome of Cladobotryum mycophilum ATHUM6906.</title>
        <authorList>
            <person name="Christinaki A.C."/>
            <person name="Myridakis A.I."/>
            <person name="Kouvelis V.N."/>
        </authorList>
    </citation>
    <scope>NUCLEOTIDE SEQUENCE [LARGE SCALE GENOMIC DNA]</scope>
    <source>
        <strain evidence="7 8">ATHUM6906</strain>
    </source>
</reference>
<keyword evidence="2 5" id="KW-0812">Transmembrane</keyword>
<dbReference type="PANTHER" id="PTHR37451:SF1">
    <property type="entry name" value="MARVEL DOMAIN-CONTAINING PROTEIN"/>
    <property type="match status" value="1"/>
</dbReference>
<evidence type="ECO:0000256" key="4">
    <source>
        <dbReference type="ARBA" id="ARBA00023136"/>
    </source>
</evidence>
<gene>
    <name evidence="7" type="ORF">PT974_06438</name>
</gene>
<dbReference type="Pfam" id="PF01284">
    <property type="entry name" value="MARVEL"/>
    <property type="match status" value="1"/>
</dbReference>
<dbReference type="PANTHER" id="PTHR37451">
    <property type="entry name" value="MARVEL DOMAIN"/>
    <property type="match status" value="1"/>
</dbReference>
<feature type="transmembrane region" description="Helical" evidence="5">
    <location>
        <begin position="112"/>
        <end position="132"/>
    </location>
</feature>
<feature type="transmembrane region" description="Helical" evidence="5">
    <location>
        <begin position="7"/>
        <end position="25"/>
    </location>
</feature>
<proteinExistence type="predicted"/>
<evidence type="ECO:0000256" key="5">
    <source>
        <dbReference type="SAM" id="Phobius"/>
    </source>
</evidence>
<dbReference type="EMBL" id="JAVFKD010000012">
    <property type="protein sequence ID" value="KAK5993012.1"/>
    <property type="molecule type" value="Genomic_DNA"/>
</dbReference>
<name>A0ABR0SLJ7_9HYPO</name>
<evidence type="ECO:0000259" key="6">
    <source>
        <dbReference type="Pfam" id="PF01284"/>
    </source>
</evidence>
<protein>
    <recommendedName>
        <fullName evidence="6">MARVEL domain-containing protein</fullName>
    </recommendedName>
</protein>
<feature type="transmembrane region" description="Helical" evidence="5">
    <location>
        <begin position="74"/>
        <end position="100"/>
    </location>
</feature>
<organism evidence="7 8">
    <name type="scientific">Cladobotryum mycophilum</name>
    <dbReference type="NCBI Taxonomy" id="491253"/>
    <lineage>
        <taxon>Eukaryota</taxon>
        <taxon>Fungi</taxon>
        <taxon>Dikarya</taxon>
        <taxon>Ascomycota</taxon>
        <taxon>Pezizomycotina</taxon>
        <taxon>Sordariomycetes</taxon>
        <taxon>Hypocreomycetidae</taxon>
        <taxon>Hypocreales</taxon>
        <taxon>Hypocreaceae</taxon>
        <taxon>Cladobotryum</taxon>
    </lineage>
</organism>
<keyword evidence="8" id="KW-1185">Reference proteome</keyword>
<evidence type="ECO:0000256" key="2">
    <source>
        <dbReference type="ARBA" id="ARBA00022692"/>
    </source>
</evidence>
<dbReference type="Proteomes" id="UP001338125">
    <property type="component" value="Unassembled WGS sequence"/>
</dbReference>